<accession>A0ABD3FSN0</accession>
<organism evidence="1 2">
    <name type="scientific">Phytophthora oleae</name>
    <dbReference type="NCBI Taxonomy" id="2107226"/>
    <lineage>
        <taxon>Eukaryota</taxon>
        <taxon>Sar</taxon>
        <taxon>Stramenopiles</taxon>
        <taxon>Oomycota</taxon>
        <taxon>Peronosporomycetes</taxon>
        <taxon>Peronosporales</taxon>
        <taxon>Peronosporaceae</taxon>
        <taxon>Phytophthora</taxon>
    </lineage>
</organism>
<dbReference type="Proteomes" id="UP001632037">
    <property type="component" value="Unassembled WGS sequence"/>
</dbReference>
<reference evidence="1 2" key="1">
    <citation type="submission" date="2024-09" db="EMBL/GenBank/DDBJ databases">
        <title>Genome sequencing and assembly of Phytophthora oleae, isolate VK10A, causative agent of rot of olive drupes.</title>
        <authorList>
            <person name="Conti Taguali S."/>
            <person name="Riolo M."/>
            <person name="La Spada F."/>
            <person name="Cacciola S.O."/>
            <person name="Dionisio G."/>
        </authorList>
    </citation>
    <scope>NUCLEOTIDE SEQUENCE [LARGE SCALE GENOMIC DNA]</scope>
    <source>
        <strain evidence="1 2">VK10A</strain>
    </source>
</reference>
<sequence>MPKDSSNCSSAMRGLAKRPIDDYTSARGEGQDAPPAKVAKITAMCNEFSDRRIPLQLKEHTKTFSHKKTQVKARSYRFSILNEVIHEEIISFLSNQSLTKMQMITGDRYERCEPELARYCCECEDDNPVIGNGLCRQCTPFWASRYKFATRMEAKDIYGLRAKDLDATFLKAPGRSTFLDSAAVEAYMVKTCGSKREWLRYLAKMHVRRKNARAVRM</sequence>
<evidence type="ECO:0000313" key="1">
    <source>
        <dbReference type="EMBL" id="KAL3669888.1"/>
    </source>
</evidence>
<evidence type="ECO:0000313" key="2">
    <source>
        <dbReference type="Proteomes" id="UP001632037"/>
    </source>
</evidence>
<dbReference type="EMBL" id="JBIMZQ010000008">
    <property type="protein sequence ID" value="KAL3669888.1"/>
    <property type="molecule type" value="Genomic_DNA"/>
</dbReference>
<name>A0ABD3FSN0_9STRA</name>
<dbReference type="AlphaFoldDB" id="A0ABD3FSN0"/>
<protein>
    <submittedName>
        <fullName evidence="1">Uncharacterized protein</fullName>
    </submittedName>
</protein>
<proteinExistence type="predicted"/>
<gene>
    <name evidence="1" type="ORF">V7S43_005265</name>
</gene>
<comment type="caution">
    <text evidence="1">The sequence shown here is derived from an EMBL/GenBank/DDBJ whole genome shotgun (WGS) entry which is preliminary data.</text>
</comment>
<keyword evidence="2" id="KW-1185">Reference proteome</keyword>